<evidence type="ECO:0000256" key="4">
    <source>
        <dbReference type="ARBA" id="ARBA00022833"/>
    </source>
</evidence>
<evidence type="ECO:0000313" key="8">
    <source>
        <dbReference type="WBParaSite" id="Pan_g21391.t1"/>
    </source>
</evidence>
<reference evidence="7" key="1">
    <citation type="journal article" date="2013" name="Genetics">
        <title>The draft genome and transcriptome of Panagrellus redivivus are shaped by the harsh demands of a free-living lifestyle.</title>
        <authorList>
            <person name="Srinivasan J."/>
            <person name="Dillman A.R."/>
            <person name="Macchietto M.G."/>
            <person name="Heikkinen L."/>
            <person name="Lakso M."/>
            <person name="Fracchia K.M."/>
            <person name="Antoshechkin I."/>
            <person name="Mortazavi A."/>
            <person name="Wong G."/>
            <person name="Sternberg P.W."/>
        </authorList>
    </citation>
    <scope>NUCLEOTIDE SEQUENCE [LARGE SCALE GENOMIC DNA]</scope>
    <source>
        <strain evidence="7">MT8872</strain>
    </source>
</reference>
<keyword evidence="3" id="KW-0863">Zinc-finger</keyword>
<feature type="domain" description="Zinc finger ZPR1-type" evidence="6">
    <location>
        <begin position="31"/>
        <end position="189"/>
    </location>
</feature>
<dbReference type="Proteomes" id="UP000492821">
    <property type="component" value="Unassembled WGS sequence"/>
</dbReference>
<dbReference type="NCBIfam" id="TIGR00310">
    <property type="entry name" value="ZPR1_znf"/>
    <property type="match status" value="2"/>
</dbReference>
<evidence type="ECO:0000313" key="7">
    <source>
        <dbReference type="Proteomes" id="UP000492821"/>
    </source>
</evidence>
<dbReference type="SMART" id="SM00709">
    <property type="entry name" value="Zpr1"/>
    <property type="match status" value="2"/>
</dbReference>
<organism evidence="7 8">
    <name type="scientific">Panagrellus redivivus</name>
    <name type="common">Microworm</name>
    <dbReference type="NCBI Taxonomy" id="6233"/>
    <lineage>
        <taxon>Eukaryota</taxon>
        <taxon>Metazoa</taxon>
        <taxon>Ecdysozoa</taxon>
        <taxon>Nematoda</taxon>
        <taxon>Chromadorea</taxon>
        <taxon>Rhabditida</taxon>
        <taxon>Tylenchina</taxon>
        <taxon>Panagrolaimomorpha</taxon>
        <taxon>Panagrolaimoidea</taxon>
        <taxon>Panagrolaimidae</taxon>
        <taxon>Panagrellus</taxon>
    </lineage>
</organism>
<reference evidence="8" key="2">
    <citation type="submission" date="2020-10" db="UniProtKB">
        <authorList>
            <consortium name="WormBaseParasite"/>
        </authorList>
    </citation>
    <scope>IDENTIFICATION</scope>
</reference>
<dbReference type="Gene3D" id="2.60.120.1040">
    <property type="entry name" value="ZPR1, A/B domain"/>
    <property type="match status" value="2"/>
</dbReference>
<dbReference type="InterPro" id="IPR004457">
    <property type="entry name" value="Znf_ZPR1"/>
</dbReference>
<evidence type="ECO:0000256" key="2">
    <source>
        <dbReference type="ARBA" id="ARBA00022723"/>
    </source>
</evidence>
<dbReference type="FunFam" id="2.60.120.1040:FF:000003">
    <property type="entry name" value="Zinc finger protein zpr1"/>
    <property type="match status" value="1"/>
</dbReference>
<evidence type="ECO:0000256" key="3">
    <source>
        <dbReference type="ARBA" id="ARBA00022771"/>
    </source>
</evidence>
<dbReference type="FunFam" id="2.20.25.420:FF:000002">
    <property type="entry name" value="Zinc finger protein ZPR1"/>
    <property type="match status" value="1"/>
</dbReference>
<dbReference type="InterPro" id="IPR042451">
    <property type="entry name" value="ZPR1_A/B_dom"/>
</dbReference>
<dbReference type="PANTHER" id="PTHR10876:SF0">
    <property type="entry name" value="ZINC FINGER PROTEIN ZPR1"/>
    <property type="match status" value="1"/>
</dbReference>
<proteinExistence type="inferred from homology"/>
<keyword evidence="2" id="KW-0479">Metal-binding</keyword>
<dbReference type="AlphaFoldDB" id="A0A7E4VJW9"/>
<evidence type="ECO:0000259" key="6">
    <source>
        <dbReference type="SMART" id="SM00709"/>
    </source>
</evidence>
<evidence type="ECO:0000256" key="5">
    <source>
        <dbReference type="SAM" id="MobiDB-lite"/>
    </source>
</evidence>
<dbReference type="InterPro" id="IPR056180">
    <property type="entry name" value="ZPR1_jr_dom"/>
</dbReference>
<dbReference type="Gene3D" id="2.20.25.420">
    <property type="entry name" value="ZPR1, zinc finger domain"/>
    <property type="match status" value="2"/>
</dbReference>
<feature type="region of interest" description="Disordered" evidence="5">
    <location>
        <begin position="439"/>
        <end position="466"/>
    </location>
</feature>
<protein>
    <submittedName>
        <fullName evidence="8">Zinc finger protein ZPR1</fullName>
    </submittedName>
</protein>
<feature type="domain" description="Zinc finger ZPR1-type" evidence="6">
    <location>
        <begin position="249"/>
        <end position="416"/>
    </location>
</feature>
<feature type="compositionally biased region" description="Basic and acidic residues" evidence="5">
    <location>
        <begin position="446"/>
        <end position="458"/>
    </location>
</feature>
<dbReference type="Pfam" id="PF03367">
    <property type="entry name" value="Zn_ribbon_ZPR1"/>
    <property type="match status" value="2"/>
</dbReference>
<keyword evidence="4" id="KW-0862">Zinc</keyword>
<comment type="similarity">
    <text evidence="1">Belongs to the ZPR1 family.</text>
</comment>
<name>A0A7E4VJW9_PANRE</name>
<accession>A0A7E4VJW9</accession>
<dbReference type="GO" id="GO:0008270">
    <property type="term" value="F:zinc ion binding"/>
    <property type="evidence" value="ECO:0007669"/>
    <property type="project" value="UniProtKB-KW"/>
</dbReference>
<keyword evidence="7" id="KW-1185">Reference proteome</keyword>
<dbReference type="InterPro" id="IPR040141">
    <property type="entry name" value="ZPR1"/>
</dbReference>
<dbReference type="GO" id="GO:0005634">
    <property type="term" value="C:nucleus"/>
    <property type="evidence" value="ECO:0007669"/>
    <property type="project" value="TreeGrafter"/>
</dbReference>
<dbReference type="PANTHER" id="PTHR10876">
    <property type="entry name" value="ZINC FINGER PROTEIN ZPR1"/>
    <property type="match status" value="1"/>
</dbReference>
<dbReference type="WBParaSite" id="Pan_g21391.t1">
    <property type="protein sequence ID" value="Pan_g21391.t1"/>
    <property type="gene ID" value="Pan_g21391"/>
</dbReference>
<dbReference type="Pfam" id="PF22794">
    <property type="entry name" value="jr-ZPR1"/>
    <property type="match status" value="2"/>
</dbReference>
<dbReference type="InterPro" id="IPR042452">
    <property type="entry name" value="ZPR1_Znf1/2"/>
</dbReference>
<evidence type="ECO:0000256" key="1">
    <source>
        <dbReference type="ARBA" id="ARBA00008354"/>
    </source>
</evidence>
<dbReference type="FunFam" id="2.20.25.420:FF:000001">
    <property type="entry name" value="Zinc finger protein ZPR1"/>
    <property type="match status" value="1"/>
</dbReference>
<sequence>MSESGSSEQPDVIFQELSADNNQQAPMEVESLCMNCHENGTTRLMCTRIPYYKQVIVMSFSCDHCGYRNNELQSGESVQEFGTEIVLHVKEKVDLNRQVVKSEYAKIEIPELELTIPNKSQPGEVTTVEGVLARTREGLLQDQPRRRELDPESADAIDAFIGKIDDCLELRTPFTLKLNDPTGNCYIQSPDPLHVDPRCITSHYYRRLADNKLIGIADDDDEEASEEVLADREWKSYEEAKQEVLRFHSPCPSCGVDCETCMKPTDIPYFQTVIIMATTCETCGFKSNEVKAGNAIQDHGCRLALKVEDAFDLARDVLKSDTCCVSLPELEIDVGYGALSGRFTTVEGLLQATKAQIEEQAKFFMGDSALSAGDGEGSSKSRTIQQVLDAIEAVLQLEKPTTLVLDDPAGNSYIQSLMAPLEDPKLEKTFYTRTYEQNDDLGINDMKTENYEEMKPIAEEDEEEEA</sequence>